<evidence type="ECO:0000256" key="1">
    <source>
        <dbReference type="SAM" id="MobiDB-lite"/>
    </source>
</evidence>
<protein>
    <submittedName>
        <fullName evidence="2">Uncharacterized protein</fullName>
    </submittedName>
</protein>
<evidence type="ECO:0000313" key="2">
    <source>
        <dbReference type="EMBL" id="PKA58525.1"/>
    </source>
</evidence>
<dbReference type="AlphaFoldDB" id="A0A2I0ASJ7"/>
<gene>
    <name evidence="2" type="ORF">AXF42_Ash008812</name>
</gene>
<accession>A0A2I0ASJ7</accession>
<reference evidence="2 3" key="1">
    <citation type="journal article" date="2017" name="Nature">
        <title>The Apostasia genome and the evolution of orchids.</title>
        <authorList>
            <person name="Zhang G.Q."/>
            <person name="Liu K.W."/>
            <person name="Li Z."/>
            <person name="Lohaus R."/>
            <person name="Hsiao Y.Y."/>
            <person name="Niu S.C."/>
            <person name="Wang J.Y."/>
            <person name="Lin Y.C."/>
            <person name="Xu Q."/>
            <person name="Chen L.J."/>
            <person name="Yoshida K."/>
            <person name="Fujiwara S."/>
            <person name="Wang Z.W."/>
            <person name="Zhang Y.Q."/>
            <person name="Mitsuda N."/>
            <person name="Wang M."/>
            <person name="Liu G.H."/>
            <person name="Pecoraro L."/>
            <person name="Huang H.X."/>
            <person name="Xiao X.J."/>
            <person name="Lin M."/>
            <person name="Wu X.Y."/>
            <person name="Wu W.L."/>
            <person name="Chen Y.Y."/>
            <person name="Chang S.B."/>
            <person name="Sakamoto S."/>
            <person name="Ohme-Takagi M."/>
            <person name="Yagi M."/>
            <person name="Zeng S.J."/>
            <person name="Shen C.Y."/>
            <person name="Yeh C.M."/>
            <person name="Luo Y.B."/>
            <person name="Tsai W.C."/>
            <person name="Van de Peer Y."/>
            <person name="Liu Z.J."/>
        </authorList>
    </citation>
    <scope>NUCLEOTIDE SEQUENCE [LARGE SCALE GENOMIC DNA]</scope>
    <source>
        <strain evidence="3">cv. Shenzhen</strain>
        <tissue evidence="2">Stem</tissue>
    </source>
</reference>
<evidence type="ECO:0000313" key="3">
    <source>
        <dbReference type="Proteomes" id="UP000236161"/>
    </source>
</evidence>
<dbReference type="EMBL" id="KZ451951">
    <property type="protein sequence ID" value="PKA58525.1"/>
    <property type="molecule type" value="Genomic_DNA"/>
</dbReference>
<dbReference type="PANTHER" id="PTHR33474">
    <property type="entry name" value="TRANSMEMBRANE PROTEIN"/>
    <property type="match status" value="1"/>
</dbReference>
<feature type="region of interest" description="Disordered" evidence="1">
    <location>
        <begin position="102"/>
        <end position="121"/>
    </location>
</feature>
<sequence>MATRRPPPRGCQPQGRSHRPVNGSDPDRVNPDPDPIPIYLDRIKNRIESRSTQIRSMTRHGSPALQRPVAKAIEEAIQDLKRKVSVEEGEGFVEGRMDFETLDYTGSGANNRHDPRSPGKP</sequence>
<feature type="compositionally biased region" description="Basic and acidic residues" evidence="1">
    <location>
        <begin position="111"/>
        <end position="121"/>
    </location>
</feature>
<dbReference type="Proteomes" id="UP000236161">
    <property type="component" value="Unassembled WGS sequence"/>
</dbReference>
<name>A0A2I0ASJ7_9ASPA</name>
<proteinExistence type="predicted"/>
<organism evidence="2 3">
    <name type="scientific">Apostasia shenzhenica</name>
    <dbReference type="NCBI Taxonomy" id="1088818"/>
    <lineage>
        <taxon>Eukaryota</taxon>
        <taxon>Viridiplantae</taxon>
        <taxon>Streptophyta</taxon>
        <taxon>Embryophyta</taxon>
        <taxon>Tracheophyta</taxon>
        <taxon>Spermatophyta</taxon>
        <taxon>Magnoliopsida</taxon>
        <taxon>Liliopsida</taxon>
        <taxon>Asparagales</taxon>
        <taxon>Orchidaceae</taxon>
        <taxon>Apostasioideae</taxon>
        <taxon>Apostasia</taxon>
    </lineage>
</organism>
<feature type="region of interest" description="Disordered" evidence="1">
    <location>
        <begin position="1"/>
        <end position="38"/>
    </location>
</feature>
<dbReference type="PANTHER" id="PTHR33474:SF28">
    <property type="entry name" value="OS01G0815400 PROTEIN"/>
    <property type="match status" value="1"/>
</dbReference>
<keyword evidence="3" id="KW-1185">Reference proteome</keyword>
<dbReference type="OrthoDB" id="693939at2759"/>